<keyword evidence="4" id="KW-0282">Flagellum</keyword>
<evidence type="ECO:0000313" key="6">
    <source>
        <dbReference type="Proteomes" id="UP000276029"/>
    </source>
</evidence>
<dbReference type="CDD" id="cd17470">
    <property type="entry name" value="T3SS_Flik_C"/>
    <property type="match status" value="1"/>
</dbReference>
<feature type="region of interest" description="Disordered" evidence="1">
    <location>
        <begin position="210"/>
        <end position="288"/>
    </location>
</feature>
<keyword evidence="6" id="KW-1185">Reference proteome</keyword>
<dbReference type="Gene3D" id="3.30.750.140">
    <property type="match status" value="1"/>
</dbReference>
<dbReference type="InterPro" id="IPR021136">
    <property type="entry name" value="Flagellar_hook_control-like_C"/>
</dbReference>
<dbReference type="Proteomes" id="UP000275727">
    <property type="component" value="Chromosome"/>
</dbReference>
<reference evidence="3 5" key="1">
    <citation type="submission" date="2018-06" db="EMBL/GenBank/DDBJ databases">
        <title>Complete Genome Sequence of the Microcystin-Degrading Bacterium Sphingosinicella microcystinivorans Strain B-9.</title>
        <authorList>
            <person name="Jin H."/>
            <person name="Nishizawa T."/>
            <person name="Guo Y."/>
            <person name="Nishizawa A."/>
            <person name="Park H."/>
            <person name="Kato H."/>
            <person name="Tsuji K."/>
            <person name="Harada K."/>
        </authorList>
    </citation>
    <scope>NUCLEOTIDE SEQUENCE [LARGE SCALE GENOMIC DNA]</scope>
    <source>
        <strain evidence="3 5">B9</strain>
    </source>
</reference>
<evidence type="ECO:0000313" key="3">
    <source>
        <dbReference type="EMBL" id="BBE36067.1"/>
    </source>
</evidence>
<protein>
    <submittedName>
        <fullName evidence="4">Flagellar hook-length control protein FliK</fullName>
    </submittedName>
</protein>
<feature type="compositionally biased region" description="Basic and acidic residues" evidence="1">
    <location>
        <begin position="457"/>
        <end position="469"/>
    </location>
</feature>
<dbReference type="KEGG" id="smic:SmB9_37250"/>
<evidence type="ECO:0000256" key="1">
    <source>
        <dbReference type="SAM" id="MobiDB-lite"/>
    </source>
</evidence>
<dbReference type="RefSeq" id="WP_121052318.1">
    <property type="nucleotide sequence ID" value="NZ_AP018711.1"/>
</dbReference>
<dbReference type="PANTHER" id="PTHR37533">
    <property type="entry name" value="FLAGELLAR HOOK-LENGTH CONTROL PROTEIN"/>
    <property type="match status" value="1"/>
</dbReference>
<dbReference type="InterPro" id="IPR038610">
    <property type="entry name" value="FliK-like_C_sf"/>
</dbReference>
<keyword evidence="4" id="KW-0969">Cilium</keyword>
<name>A0AAD1D8X4_SPHMI</name>
<sequence>MSVTATGLGELLGMPDLSVQTAIRPGIPASAPDFRAIMTLKAAMPSKGLVPGAAVGLPSTGDGNPTTEDVQSAPVPGTVLDQTDESADMAFDLQLPAMPAQQSPAPGPKTPGARFAAIAARHLPVADAHPETPVTAQAETDGEVSDFVVDAESDTSETPSILPEPLQTQPAPLPAPPAAPLIVAAPTVAAEASQVSPDQVDAEPVSLAGQIQTTPNEETTGGAPGDKSAAPAAPLPQVADTEPGTDVETADPLPAASTNFPGVQATPHRQHPSVAASAARGEQRAVVEAAGKADPALSALIDRTDPETKTVPAPLREALPASQTAQDVLAAIHAPAAETRPQVADAAQGRLVSNEAVLDDLLIGNAVEDQWVDQLAADVETLVKGDHREARLHLKPRELGDLFIKLETTGNQAKVHFTVETAAAQGFISDAAPRLQSMMENRGVRLEETSVDVGSGRQDRGEQPRETPFDRAFGTRPRGTASQAETVRAIVRQTAIERFA</sequence>
<dbReference type="Pfam" id="PF02120">
    <property type="entry name" value="Flg_hook"/>
    <property type="match status" value="1"/>
</dbReference>
<proteinExistence type="predicted"/>
<dbReference type="PANTHER" id="PTHR37533:SF2">
    <property type="entry name" value="FLAGELLAR HOOK-LENGTH CONTROL PROTEIN"/>
    <property type="match status" value="1"/>
</dbReference>
<feature type="region of interest" description="Disordered" evidence="1">
    <location>
        <begin position="446"/>
        <end position="482"/>
    </location>
</feature>
<gene>
    <name evidence="4" type="ORF">DFR51_2903</name>
    <name evidence="3" type="ORF">SmB9_37250</name>
</gene>
<dbReference type="InterPro" id="IPR052563">
    <property type="entry name" value="FliK"/>
</dbReference>
<keyword evidence="4" id="KW-0966">Cell projection</keyword>
<feature type="compositionally biased region" description="Polar residues" evidence="1">
    <location>
        <begin position="210"/>
        <end position="219"/>
    </location>
</feature>
<dbReference type="AlphaFoldDB" id="A0AAD1D8X4"/>
<evidence type="ECO:0000313" key="5">
    <source>
        <dbReference type="Proteomes" id="UP000275727"/>
    </source>
</evidence>
<dbReference type="Proteomes" id="UP000276029">
    <property type="component" value="Unassembled WGS sequence"/>
</dbReference>
<evidence type="ECO:0000313" key="4">
    <source>
        <dbReference type="EMBL" id="RKS88255.1"/>
    </source>
</evidence>
<dbReference type="EMBL" id="RBWX01000009">
    <property type="protein sequence ID" value="RKS88255.1"/>
    <property type="molecule type" value="Genomic_DNA"/>
</dbReference>
<feature type="domain" description="Flagellar hook-length control protein-like C-terminal" evidence="2">
    <location>
        <begin position="383"/>
        <end position="459"/>
    </location>
</feature>
<reference evidence="4 6" key="2">
    <citation type="submission" date="2018-10" db="EMBL/GenBank/DDBJ databases">
        <title>Genomic Encyclopedia of Type Strains, Phase IV (KMG-IV): sequencing the most valuable type-strain genomes for metagenomic binning, comparative biology and taxonomic classification.</title>
        <authorList>
            <person name="Goeker M."/>
        </authorList>
    </citation>
    <scope>NUCLEOTIDE SEQUENCE [LARGE SCALE GENOMIC DNA]</scope>
    <source>
        <strain evidence="4 6">DSM 19791</strain>
    </source>
</reference>
<accession>A0AAD1D8X4</accession>
<dbReference type="EMBL" id="AP018711">
    <property type="protein sequence ID" value="BBE36067.1"/>
    <property type="molecule type" value="Genomic_DNA"/>
</dbReference>
<feature type="region of interest" description="Disordered" evidence="1">
    <location>
        <begin position="151"/>
        <end position="178"/>
    </location>
</feature>
<organism evidence="3 5">
    <name type="scientific">Sphingosinicella microcystinivorans</name>
    <dbReference type="NCBI Taxonomy" id="335406"/>
    <lineage>
        <taxon>Bacteria</taxon>
        <taxon>Pseudomonadati</taxon>
        <taxon>Pseudomonadota</taxon>
        <taxon>Alphaproteobacteria</taxon>
        <taxon>Sphingomonadales</taxon>
        <taxon>Sphingosinicellaceae</taxon>
        <taxon>Sphingosinicella</taxon>
    </lineage>
</organism>
<evidence type="ECO:0000259" key="2">
    <source>
        <dbReference type="Pfam" id="PF02120"/>
    </source>
</evidence>